<feature type="transmembrane region" description="Helical" evidence="5">
    <location>
        <begin position="29"/>
        <end position="46"/>
    </location>
</feature>
<name>A0ABX7CAG4_9HYPH</name>
<feature type="transmembrane region" description="Helical" evidence="5">
    <location>
        <begin position="58"/>
        <end position="78"/>
    </location>
</feature>
<keyword evidence="4 5" id="KW-0472">Membrane</keyword>
<evidence type="ECO:0000256" key="1">
    <source>
        <dbReference type="ARBA" id="ARBA00022475"/>
    </source>
</evidence>
<organism evidence="6 7">
    <name type="scientific">Devosia rhizoryzae</name>
    <dbReference type="NCBI Taxonomy" id="2774137"/>
    <lineage>
        <taxon>Bacteria</taxon>
        <taxon>Pseudomonadati</taxon>
        <taxon>Pseudomonadota</taxon>
        <taxon>Alphaproteobacteria</taxon>
        <taxon>Hyphomicrobiales</taxon>
        <taxon>Devosiaceae</taxon>
        <taxon>Devosia</taxon>
    </lineage>
</organism>
<keyword evidence="1" id="KW-1003">Cell membrane</keyword>
<keyword evidence="3 5" id="KW-1133">Transmembrane helix</keyword>
<evidence type="ECO:0000256" key="5">
    <source>
        <dbReference type="SAM" id="Phobius"/>
    </source>
</evidence>
<dbReference type="EMBL" id="CP068046">
    <property type="protein sequence ID" value="QQR39595.1"/>
    <property type="molecule type" value="Genomic_DNA"/>
</dbReference>
<dbReference type="PANTHER" id="PTHR36116:SF1">
    <property type="entry name" value="UPF0060 MEMBRANE PROTEIN YNFA"/>
    <property type="match status" value="1"/>
</dbReference>
<reference evidence="6 7" key="1">
    <citation type="submission" date="2021-01" db="EMBL/GenBank/DDBJ databases">
        <title>Genome seq and assembly of Devosia sp. LEGU1.</title>
        <authorList>
            <person name="Chhetri G."/>
        </authorList>
    </citation>
    <scope>NUCLEOTIDE SEQUENCE [LARGE SCALE GENOMIC DNA]</scope>
    <source>
        <strain evidence="6 7">LEGU1</strain>
    </source>
</reference>
<dbReference type="InterPro" id="IPR003844">
    <property type="entry name" value="UPF0060"/>
</dbReference>
<keyword evidence="7" id="KW-1185">Reference proteome</keyword>
<evidence type="ECO:0000256" key="2">
    <source>
        <dbReference type="ARBA" id="ARBA00022692"/>
    </source>
</evidence>
<accession>A0ABX7CAG4</accession>
<evidence type="ECO:0000256" key="4">
    <source>
        <dbReference type="ARBA" id="ARBA00023136"/>
    </source>
</evidence>
<protein>
    <submittedName>
        <fullName evidence="6">YnfA family protein</fullName>
    </submittedName>
</protein>
<dbReference type="InterPro" id="IPR037185">
    <property type="entry name" value="EmrE-like"/>
</dbReference>
<gene>
    <name evidence="6" type="ORF">JI748_00835</name>
</gene>
<dbReference type="Pfam" id="PF02694">
    <property type="entry name" value="UPF0060"/>
    <property type="match status" value="1"/>
</dbReference>
<evidence type="ECO:0000256" key="3">
    <source>
        <dbReference type="ARBA" id="ARBA00022989"/>
    </source>
</evidence>
<evidence type="ECO:0000313" key="6">
    <source>
        <dbReference type="EMBL" id="QQR39595.1"/>
    </source>
</evidence>
<proteinExistence type="predicted"/>
<evidence type="ECO:0000313" key="7">
    <source>
        <dbReference type="Proteomes" id="UP000595857"/>
    </source>
</evidence>
<dbReference type="Proteomes" id="UP000595857">
    <property type="component" value="Chromosome"/>
</dbReference>
<sequence length="106" mass="11097">MAFVTFFAAAAFEIGGCYLVWQAARGGNALLWLPALIALGIFAYLLTLTGQNSAGRAFAIYGGIYILASIAFMAGFEGIRPDRWDMIGAGLALAGAAIVFFGPRAV</sequence>
<feature type="transmembrane region" description="Helical" evidence="5">
    <location>
        <begin position="84"/>
        <end position="102"/>
    </location>
</feature>
<dbReference type="RefSeq" id="WP_201633942.1">
    <property type="nucleotide sequence ID" value="NZ_CP068046.1"/>
</dbReference>
<dbReference type="PANTHER" id="PTHR36116">
    <property type="entry name" value="UPF0060 MEMBRANE PROTEIN YNFA"/>
    <property type="match status" value="1"/>
</dbReference>
<keyword evidence="2 5" id="KW-0812">Transmembrane</keyword>
<dbReference type="SUPFAM" id="SSF103481">
    <property type="entry name" value="Multidrug resistance efflux transporter EmrE"/>
    <property type="match status" value="1"/>
</dbReference>